<reference evidence="2" key="1">
    <citation type="journal article" date="2019" name="Sci. Rep.">
        <title>Draft genome of Tanacetum cinerariifolium, the natural source of mosquito coil.</title>
        <authorList>
            <person name="Yamashiro T."/>
            <person name="Shiraishi A."/>
            <person name="Satake H."/>
            <person name="Nakayama K."/>
        </authorList>
    </citation>
    <scope>NUCLEOTIDE SEQUENCE</scope>
</reference>
<evidence type="ECO:0000313" key="2">
    <source>
        <dbReference type="EMBL" id="GEU88399.1"/>
    </source>
</evidence>
<evidence type="ECO:0000256" key="1">
    <source>
        <dbReference type="SAM" id="MobiDB-lite"/>
    </source>
</evidence>
<dbReference type="AlphaFoldDB" id="A0A6L2NSR7"/>
<protein>
    <submittedName>
        <fullName evidence="2">Uncharacterized protein</fullName>
    </submittedName>
</protein>
<comment type="caution">
    <text evidence="2">The sequence shown here is derived from an EMBL/GenBank/DDBJ whole genome shotgun (WGS) entry which is preliminary data.</text>
</comment>
<gene>
    <name evidence="2" type="ORF">Tci_060377</name>
</gene>
<sequence length="466" mass="52021">MSNSEHSTVAYTFISSDDGSLDVGSLGFIVLGYDGLPMMPEDPHAYVEAAMQEPPPPDFVPEPVYPEFIPPEDDVLLADEQPLPAAVPPSADSPGYITEFDPEEDLEEDDDKDPGEDPADYPTDKDDDEEEEESSIDDADDEERDEDEDEEEKEHLAEVDRLLAIPTPPSSPLTPLSLLLPRIPSPPFPVPSPLPASPTHPLGYRAAMIRLRAELPSTSHPLPPPIVLPHTRASMVMMRVAAPSTYILAPQSETPPSETPPSRTPPLFPYHYLHHHHLCFYPLLTVEECSSAPIARPTGGFRVNYGFVGTLDAEIRRDPYREIGYEITDVWEDPDDIAEEIPMTDVAELSHRMTNFVTTVRQDTDEIYKRLEDAQDDRLLMSGQLISLRGDRHSHARTARLMESRPELLVRLGYSLWMPVIWHTQLAEALTLLKTLQTHMVALQSQQRPARDQAHPDVSDEVGSSS</sequence>
<feature type="compositionally biased region" description="Basic and acidic residues" evidence="1">
    <location>
        <begin position="449"/>
        <end position="458"/>
    </location>
</feature>
<feature type="compositionally biased region" description="Pro residues" evidence="1">
    <location>
        <begin position="53"/>
        <end position="64"/>
    </location>
</feature>
<proteinExistence type="predicted"/>
<feature type="region of interest" description="Disordered" evidence="1">
    <location>
        <begin position="51"/>
        <end position="170"/>
    </location>
</feature>
<accession>A0A6L2NSR7</accession>
<name>A0A6L2NSR7_TANCI</name>
<feature type="compositionally biased region" description="Acidic residues" evidence="1">
    <location>
        <begin position="100"/>
        <end position="152"/>
    </location>
</feature>
<dbReference type="EMBL" id="BKCJ010009742">
    <property type="protein sequence ID" value="GEU88399.1"/>
    <property type="molecule type" value="Genomic_DNA"/>
</dbReference>
<organism evidence="2">
    <name type="scientific">Tanacetum cinerariifolium</name>
    <name type="common">Dalmatian daisy</name>
    <name type="synonym">Chrysanthemum cinerariifolium</name>
    <dbReference type="NCBI Taxonomy" id="118510"/>
    <lineage>
        <taxon>Eukaryota</taxon>
        <taxon>Viridiplantae</taxon>
        <taxon>Streptophyta</taxon>
        <taxon>Embryophyta</taxon>
        <taxon>Tracheophyta</taxon>
        <taxon>Spermatophyta</taxon>
        <taxon>Magnoliopsida</taxon>
        <taxon>eudicotyledons</taxon>
        <taxon>Gunneridae</taxon>
        <taxon>Pentapetalae</taxon>
        <taxon>asterids</taxon>
        <taxon>campanulids</taxon>
        <taxon>Asterales</taxon>
        <taxon>Asteraceae</taxon>
        <taxon>Asteroideae</taxon>
        <taxon>Anthemideae</taxon>
        <taxon>Anthemidinae</taxon>
        <taxon>Tanacetum</taxon>
    </lineage>
</organism>
<feature type="region of interest" description="Disordered" evidence="1">
    <location>
        <begin position="444"/>
        <end position="466"/>
    </location>
</feature>